<gene>
    <name evidence="2" type="ORF">E2C01_001231</name>
</gene>
<accession>A0A5B7CIT1</accession>
<name>A0A5B7CIT1_PORTR</name>
<evidence type="ECO:0000313" key="2">
    <source>
        <dbReference type="EMBL" id="MPC08641.1"/>
    </source>
</evidence>
<dbReference type="AlphaFoldDB" id="A0A5B7CIT1"/>
<proteinExistence type="predicted"/>
<sequence>MYTLPRLPGYILPRVDRRQRGAADVPGNDTQAGRKEKHRLWVTAERYPAASRVSRLHTVTSG</sequence>
<comment type="caution">
    <text evidence="2">The sequence shown here is derived from an EMBL/GenBank/DDBJ whole genome shotgun (WGS) entry which is preliminary data.</text>
</comment>
<feature type="region of interest" description="Disordered" evidence="1">
    <location>
        <begin position="13"/>
        <end position="37"/>
    </location>
</feature>
<reference evidence="2 3" key="1">
    <citation type="submission" date="2019-05" db="EMBL/GenBank/DDBJ databases">
        <title>Another draft genome of Portunus trituberculatus and its Hox gene families provides insights of decapod evolution.</title>
        <authorList>
            <person name="Jeong J.-H."/>
            <person name="Song I."/>
            <person name="Kim S."/>
            <person name="Choi T."/>
            <person name="Kim D."/>
            <person name="Ryu S."/>
            <person name="Kim W."/>
        </authorList>
    </citation>
    <scope>NUCLEOTIDE SEQUENCE [LARGE SCALE GENOMIC DNA]</scope>
    <source>
        <tissue evidence="2">Muscle</tissue>
    </source>
</reference>
<dbReference type="EMBL" id="VSRR010000038">
    <property type="protein sequence ID" value="MPC08641.1"/>
    <property type="molecule type" value="Genomic_DNA"/>
</dbReference>
<keyword evidence="3" id="KW-1185">Reference proteome</keyword>
<organism evidence="2 3">
    <name type="scientific">Portunus trituberculatus</name>
    <name type="common">Swimming crab</name>
    <name type="synonym">Neptunus trituberculatus</name>
    <dbReference type="NCBI Taxonomy" id="210409"/>
    <lineage>
        <taxon>Eukaryota</taxon>
        <taxon>Metazoa</taxon>
        <taxon>Ecdysozoa</taxon>
        <taxon>Arthropoda</taxon>
        <taxon>Crustacea</taxon>
        <taxon>Multicrustacea</taxon>
        <taxon>Malacostraca</taxon>
        <taxon>Eumalacostraca</taxon>
        <taxon>Eucarida</taxon>
        <taxon>Decapoda</taxon>
        <taxon>Pleocyemata</taxon>
        <taxon>Brachyura</taxon>
        <taxon>Eubrachyura</taxon>
        <taxon>Portunoidea</taxon>
        <taxon>Portunidae</taxon>
        <taxon>Portuninae</taxon>
        <taxon>Portunus</taxon>
    </lineage>
</organism>
<evidence type="ECO:0000313" key="3">
    <source>
        <dbReference type="Proteomes" id="UP000324222"/>
    </source>
</evidence>
<evidence type="ECO:0000256" key="1">
    <source>
        <dbReference type="SAM" id="MobiDB-lite"/>
    </source>
</evidence>
<protein>
    <submittedName>
        <fullName evidence="2">Uncharacterized protein</fullName>
    </submittedName>
</protein>
<dbReference type="Proteomes" id="UP000324222">
    <property type="component" value="Unassembled WGS sequence"/>
</dbReference>